<evidence type="ECO:0000313" key="3">
    <source>
        <dbReference type="EMBL" id="TFK18156.1"/>
    </source>
</evidence>
<organism evidence="3 4">
    <name type="scientific">Coprinopsis marcescibilis</name>
    <name type="common">Agaric fungus</name>
    <name type="synonym">Psathyrella marcescibilis</name>
    <dbReference type="NCBI Taxonomy" id="230819"/>
    <lineage>
        <taxon>Eukaryota</taxon>
        <taxon>Fungi</taxon>
        <taxon>Dikarya</taxon>
        <taxon>Basidiomycota</taxon>
        <taxon>Agaricomycotina</taxon>
        <taxon>Agaricomycetes</taxon>
        <taxon>Agaricomycetidae</taxon>
        <taxon>Agaricales</taxon>
        <taxon>Agaricineae</taxon>
        <taxon>Psathyrellaceae</taxon>
        <taxon>Coprinopsis</taxon>
    </lineage>
</organism>
<feature type="transmembrane region" description="Helical" evidence="2">
    <location>
        <begin position="145"/>
        <end position="168"/>
    </location>
</feature>
<dbReference type="STRING" id="230819.A0A5C3KDI6"/>
<dbReference type="AlphaFoldDB" id="A0A5C3KDI6"/>
<evidence type="ECO:0000256" key="1">
    <source>
        <dbReference type="SAM" id="MobiDB-lite"/>
    </source>
</evidence>
<keyword evidence="2" id="KW-0472">Membrane</keyword>
<feature type="transmembrane region" description="Helical" evidence="2">
    <location>
        <begin position="112"/>
        <end position="133"/>
    </location>
</feature>
<accession>A0A5C3KDI6</accession>
<evidence type="ECO:0000256" key="2">
    <source>
        <dbReference type="SAM" id="Phobius"/>
    </source>
</evidence>
<feature type="transmembrane region" description="Helical" evidence="2">
    <location>
        <begin position="24"/>
        <end position="44"/>
    </location>
</feature>
<keyword evidence="2" id="KW-1133">Transmembrane helix</keyword>
<dbReference type="OrthoDB" id="2796825at2759"/>
<protein>
    <submittedName>
        <fullName evidence="3">Uncharacterized protein</fullName>
    </submittedName>
</protein>
<evidence type="ECO:0000313" key="4">
    <source>
        <dbReference type="Proteomes" id="UP000307440"/>
    </source>
</evidence>
<reference evidence="3 4" key="1">
    <citation type="journal article" date="2019" name="Nat. Ecol. Evol.">
        <title>Megaphylogeny resolves global patterns of mushroom evolution.</title>
        <authorList>
            <person name="Varga T."/>
            <person name="Krizsan K."/>
            <person name="Foldi C."/>
            <person name="Dima B."/>
            <person name="Sanchez-Garcia M."/>
            <person name="Sanchez-Ramirez S."/>
            <person name="Szollosi G.J."/>
            <person name="Szarkandi J.G."/>
            <person name="Papp V."/>
            <person name="Albert L."/>
            <person name="Andreopoulos W."/>
            <person name="Angelini C."/>
            <person name="Antonin V."/>
            <person name="Barry K.W."/>
            <person name="Bougher N.L."/>
            <person name="Buchanan P."/>
            <person name="Buyck B."/>
            <person name="Bense V."/>
            <person name="Catcheside P."/>
            <person name="Chovatia M."/>
            <person name="Cooper J."/>
            <person name="Damon W."/>
            <person name="Desjardin D."/>
            <person name="Finy P."/>
            <person name="Geml J."/>
            <person name="Haridas S."/>
            <person name="Hughes K."/>
            <person name="Justo A."/>
            <person name="Karasinski D."/>
            <person name="Kautmanova I."/>
            <person name="Kiss B."/>
            <person name="Kocsube S."/>
            <person name="Kotiranta H."/>
            <person name="LaButti K.M."/>
            <person name="Lechner B.E."/>
            <person name="Liimatainen K."/>
            <person name="Lipzen A."/>
            <person name="Lukacs Z."/>
            <person name="Mihaltcheva S."/>
            <person name="Morgado L.N."/>
            <person name="Niskanen T."/>
            <person name="Noordeloos M.E."/>
            <person name="Ohm R.A."/>
            <person name="Ortiz-Santana B."/>
            <person name="Ovrebo C."/>
            <person name="Racz N."/>
            <person name="Riley R."/>
            <person name="Savchenko A."/>
            <person name="Shiryaev A."/>
            <person name="Soop K."/>
            <person name="Spirin V."/>
            <person name="Szebenyi C."/>
            <person name="Tomsovsky M."/>
            <person name="Tulloss R.E."/>
            <person name="Uehling J."/>
            <person name="Grigoriev I.V."/>
            <person name="Vagvolgyi C."/>
            <person name="Papp T."/>
            <person name="Martin F.M."/>
            <person name="Miettinen O."/>
            <person name="Hibbett D.S."/>
            <person name="Nagy L.G."/>
        </authorList>
    </citation>
    <scope>NUCLEOTIDE SEQUENCE [LARGE SCALE GENOMIC DNA]</scope>
    <source>
        <strain evidence="3 4">CBS 121175</strain>
    </source>
</reference>
<feature type="transmembrane region" description="Helical" evidence="2">
    <location>
        <begin position="232"/>
        <end position="253"/>
    </location>
</feature>
<dbReference type="EMBL" id="ML210426">
    <property type="protein sequence ID" value="TFK18156.1"/>
    <property type="molecule type" value="Genomic_DNA"/>
</dbReference>
<proteinExistence type="predicted"/>
<keyword evidence="2" id="KW-0812">Transmembrane</keyword>
<gene>
    <name evidence="3" type="ORF">FA15DRAFT_273524</name>
</gene>
<name>A0A5C3KDI6_COPMA</name>
<feature type="transmembrane region" description="Helical" evidence="2">
    <location>
        <begin position="188"/>
        <end position="207"/>
    </location>
</feature>
<sequence length="342" mass="37336">MSSEQPSDIAAPPANPLFVFEHSLFVGMYVSGILYGISLLMYIGTMQGLLKKRRISRTSIRARKFFMVYSTVMFLLLTIDIAVNAIWAQLCWINGRDGPGGVTGFIVTQVSVWYQTLGSTTVVIMIFMGDALLLYRMWLIWGQNLYVLVLPLLAYLAAFALALIQLVVAAKPGANFFGGQAINFGTPYYTITIALNVVITCMIAFRLRRLSKTVSRALGTDSSKMYTSVSSMLIESAAPYSLVGIMFLIPYALESQTALSFGQVWAKLTCICPQMIVYRVVCGKAWGKDTVNQAESAVVFGANPGSGGTTLHTNHLNTLEEQSSEKFSAGKSDKTLASADKV</sequence>
<keyword evidence="4" id="KW-1185">Reference proteome</keyword>
<feature type="region of interest" description="Disordered" evidence="1">
    <location>
        <begin position="322"/>
        <end position="342"/>
    </location>
</feature>
<dbReference type="Proteomes" id="UP000307440">
    <property type="component" value="Unassembled WGS sequence"/>
</dbReference>
<feature type="transmembrane region" description="Helical" evidence="2">
    <location>
        <begin position="65"/>
        <end position="87"/>
    </location>
</feature>